<dbReference type="Pfam" id="PF00168">
    <property type="entry name" value="C2"/>
    <property type="match status" value="1"/>
</dbReference>
<dbReference type="PANTHER" id="PTHR45911">
    <property type="entry name" value="C2 DOMAIN-CONTAINING PROTEIN"/>
    <property type="match status" value="1"/>
</dbReference>
<reference evidence="4" key="1">
    <citation type="submission" date="2020-01" db="EMBL/GenBank/DDBJ databases">
        <title>Genome Sequencing of Three Apophysomyces-Like Fungal Strains Confirms a Novel Fungal Genus in the Mucoromycota with divergent Burkholderia-like Endosymbiotic Bacteria.</title>
        <authorList>
            <person name="Stajich J.E."/>
            <person name="Macias A.M."/>
            <person name="Carter-House D."/>
            <person name="Lovett B."/>
            <person name="Kasson L.R."/>
            <person name="Berry K."/>
            <person name="Grigoriev I."/>
            <person name="Chang Y."/>
            <person name="Spatafora J."/>
            <person name="Kasson M.T."/>
        </authorList>
    </citation>
    <scope>NUCLEOTIDE SEQUENCE</scope>
    <source>
        <strain evidence="4">NRRL A-21654</strain>
    </source>
</reference>
<dbReference type="GO" id="GO:0005509">
    <property type="term" value="F:calcium ion binding"/>
    <property type="evidence" value="ECO:0007669"/>
    <property type="project" value="TreeGrafter"/>
</dbReference>
<dbReference type="EMBL" id="JABAYA010000018">
    <property type="protein sequence ID" value="KAF7730152.1"/>
    <property type="molecule type" value="Genomic_DNA"/>
</dbReference>
<evidence type="ECO:0000256" key="1">
    <source>
        <dbReference type="ARBA" id="ARBA00022723"/>
    </source>
</evidence>
<keyword evidence="1" id="KW-0479">Metal-binding</keyword>
<evidence type="ECO:0000259" key="3">
    <source>
        <dbReference type="PROSITE" id="PS50004"/>
    </source>
</evidence>
<dbReference type="SMART" id="SM00239">
    <property type="entry name" value="C2"/>
    <property type="match status" value="1"/>
</dbReference>
<dbReference type="SUPFAM" id="SSF49562">
    <property type="entry name" value="C2 domain (Calcium/lipid-binding domain, CaLB)"/>
    <property type="match status" value="1"/>
</dbReference>
<evidence type="ECO:0000313" key="4">
    <source>
        <dbReference type="EMBL" id="KAF7730152.1"/>
    </source>
</evidence>
<dbReference type="PROSITE" id="PS50004">
    <property type="entry name" value="C2"/>
    <property type="match status" value="1"/>
</dbReference>
<gene>
    <name evidence="4" type="primary">ESYT1</name>
    <name evidence="4" type="ORF">EC973_002760</name>
</gene>
<proteinExistence type="predicted"/>
<evidence type="ECO:0000256" key="2">
    <source>
        <dbReference type="ARBA" id="ARBA00022837"/>
    </source>
</evidence>
<dbReference type="GO" id="GO:0016020">
    <property type="term" value="C:membrane"/>
    <property type="evidence" value="ECO:0007669"/>
    <property type="project" value="TreeGrafter"/>
</dbReference>
<evidence type="ECO:0000313" key="5">
    <source>
        <dbReference type="Proteomes" id="UP000605846"/>
    </source>
</evidence>
<dbReference type="InterPro" id="IPR035892">
    <property type="entry name" value="C2_domain_sf"/>
</dbReference>
<dbReference type="PANTHER" id="PTHR45911:SF4">
    <property type="entry name" value="MULTIPLE C2 AND TRANSMEMBRANE DOMAIN-CONTAINING PROTEIN"/>
    <property type="match status" value="1"/>
</dbReference>
<organism evidence="4 5">
    <name type="scientific">Apophysomyces ossiformis</name>
    <dbReference type="NCBI Taxonomy" id="679940"/>
    <lineage>
        <taxon>Eukaryota</taxon>
        <taxon>Fungi</taxon>
        <taxon>Fungi incertae sedis</taxon>
        <taxon>Mucoromycota</taxon>
        <taxon>Mucoromycotina</taxon>
        <taxon>Mucoromycetes</taxon>
        <taxon>Mucorales</taxon>
        <taxon>Mucorineae</taxon>
        <taxon>Mucoraceae</taxon>
        <taxon>Apophysomyces</taxon>
    </lineage>
</organism>
<sequence length="133" mass="15011">MFSSHSAPRGTLTVQLLEARKLHDEDTVGKSDPFVELWLNEHYKQRSEVVKSSDAPVWNQTFTFPIEEGSSVHKLYFKVLDKDVLDTDKIGEGKIDFSSAFQGEVIDEWVKLPAHLGLTSHGEVHVVISFQAE</sequence>
<feature type="domain" description="C2" evidence="3">
    <location>
        <begin position="1"/>
        <end position="110"/>
    </location>
</feature>
<name>A0A8H7ET02_9FUNG</name>
<dbReference type="CDD" id="cd00030">
    <property type="entry name" value="C2"/>
    <property type="match status" value="1"/>
</dbReference>
<keyword evidence="5" id="KW-1185">Reference proteome</keyword>
<dbReference type="Proteomes" id="UP000605846">
    <property type="component" value="Unassembled WGS sequence"/>
</dbReference>
<dbReference type="OrthoDB" id="270970at2759"/>
<dbReference type="AlphaFoldDB" id="A0A8H7ET02"/>
<comment type="caution">
    <text evidence="4">The sequence shown here is derived from an EMBL/GenBank/DDBJ whole genome shotgun (WGS) entry which is preliminary data.</text>
</comment>
<keyword evidence="2" id="KW-0106">Calcium</keyword>
<accession>A0A8H7ET02</accession>
<dbReference type="Gene3D" id="2.60.40.150">
    <property type="entry name" value="C2 domain"/>
    <property type="match status" value="1"/>
</dbReference>
<dbReference type="InterPro" id="IPR000008">
    <property type="entry name" value="C2_dom"/>
</dbReference>
<protein>
    <submittedName>
        <fullName evidence="4">Extended synaptotagmin-1</fullName>
    </submittedName>
</protein>